<reference evidence="3" key="1">
    <citation type="submission" date="2015-11" db="EMBL/GenBank/DDBJ databases">
        <title>De novo transcriptome assembly of four potential Pierce s Disease insect vectors from Arizona vineyards.</title>
        <authorList>
            <person name="Tassone E.E."/>
        </authorList>
    </citation>
    <scope>NUCLEOTIDE SEQUENCE</scope>
</reference>
<feature type="compositionally biased region" description="Low complexity" evidence="1">
    <location>
        <begin position="284"/>
        <end position="303"/>
    </location>
</feature>
<feature type="signal peptide" evidence="2">
    <location>
        <begin position="1"/>
        <end position="19"/>
    </location>
</feature>
<feature type="region of interest" description="Disordered" evidence="1">
    <location>
        <begin position="271"/>
        <end position="305"/>
    </location>
</feature>
<keyword evidence="2" id="KW-0732">Signal</keyword>
<dbReference type="AlphaFoldDB" id="A0A1B6LC61"/>
<evidence type="ECO:0000313" key="3">
    <source>
        <dbReference type="EMBL" id="JAT21114.1"/>
    </source>
</evidence>
<evidence type="ECO:0000256" key="1">
    <source>
        <dbReference type="SAM" id="MobiDB-lite"/>
    </source>
</evidence>
<feature type="compositionally biased region" description="Basic and acidic residues" evidence="1">
    <location>
        <begin position="221"/>
        <end position="232"/>
    </location>
</feature>
<feature type="chain" id="PRO_5008587304" evidence="2">
    <location>
        <begin position="20"/>
        <end position="476"/>
    </location>
</feature>
<name>A0A1B6LC61_9HEMI</name>
<feature type="region of interest" description="Disordered" evidence="1">
    <location>
        <begin position="353"/>
        <end position="390"/>
    </location>
</feature>
<sequence>MYRGLTLWLVLYLLATTLADSSKVAWGDWLIVDENDPGAGTSVLLRRITPKSVFVAPTFNGCSEGYKQDSLGRCVKLVQVNKQAQWNFFLERLNSMYAPSSTSKHPQKEAGPFHISLPIGTQESQEELVIKKRLPPKIVEKRTTKPPPLSTTQAPTTVTMAPTTTEVTLPTLAETPETTTTESYSTTDSTTYARISTESIFDPDVMLGDQPASTQDTSGADTHETPKNHKENPLPTKQFVIIVTNEPTVATTSVTPLSTEREDTTTEAVLTEGTTEGTTEEKTAGSTDGTTETSSFTTEATSTKYDESFSETRDVYESSLRPTVVSRLSTTVRPKCPGSSNLRDDLIDFRDCESETSTVSDERGVTDSTPPPGLPLLEPNSRVRFPSESYVPERKTQSYVRFPDVPRPQEDRPRIWWPSWQVQRYPGIQGWPSSEDQSSDHRKPEEVGPYPAPSYSHGPTSWADSTTWRRRFLHRD</sequence>
<gene>
    <name evidence="3" type="ORF">g.31388</name>
</gene>
<dbReference type="EMBL" id="GEBQ01018863">
    <property type="protein sequence ID" value="JAT21114.1"/>
    <property type="molecule type" value="Transcribed_RNA"/>
</dbReference>
<protein>
    <submittedName>
        <fullName evidence="3">Uncharacterized protein</fullName>
    </submittedName>
</protein>
<evidence type="ECO:0000256" key="2">
    <source>
        <dbReference type="SAM" id="SignalP"/>
    </source>
</evidence>
<proteinExistence type="predicted"/>
<organism evidence="3">
    <name type="scientific">Graphocephala atropunctata</name>
    <dbReference type="NCBI Taxonomy" id="36148"/>
    <lineage>
        <taxon>Eukaryota</taxon>
        <taxon>Metazoa</taxon>
        <taxon>Ecdysozoa</taxon>
        <taxon>Arthropoda</taxon>
        <taxon>Hexapoda</taxon>
        <taxon>Insecta</taxon>
        <taxon>Pterygota</taxon>
        <taxon>Neoptera</taxon>
        <taxon>Paraneoptera</taxon>
        <taxon>Hemiptera</taxon>
        <taxon>Auchenorrhyncha</taxon>
        <taxon>Membracoidea</taxon>
        <taxon>Cicadellidae</taxon>
        <taxon>Cicadellinae</taxon>
        <taxon>Cicadellini</taxon>
        <taxon>Graphocephala</taxon>
    </lineage>
</organism>
<feature type="region of interest" description="Disordered" evidence="1">
    <location>
        <begin position="204"/>
        <end position="232"/>
    </location>
</feature>
<accession>A0A1B6LC61</accession>
<feature type="compositionally biased region" description="Polar residues" evidence="1">
    <location>
        <begin position="211"/>
        <end position="220"/>
    </location>
</feature>
<feature type="region of interest" description="Disordered" evidence="1">
    <location>
        <begin position="428"/>
        <end position="463"/>
    </location>
</feature>